<dbReference type="PANTHER" id="PTHR44329">
    <property type="entry name" value="SERINE/THREONINE-PROTEIN KINASE TNNI3K-RELATED"/>
    <property type="match status" value="1"/>
</dbReference>
<dbReference type="InterPro" id="IPR001245">
    <property type="entry name" value="Ser-Thr/Tyr_kinase_cat_dom"/>
</dbReference>
<dbReference type="GeneID" id="94345282"/>
<proteinExistence type="predicted"/>
<keyword evidence="1" id="KW-0472">Membrane</keyword>
<feature type="domain" description="Protein kinase" evidence="2">
    <location>
        <begin position="153"/>
        <end position="397"/>
    </location>
</feature>
<dbReference type="PROSITE" id="PS50011">
    <property type="entry name" value="PROTEIN_KINASE_DOM"/>
    <property type="match status" value="1"/>
</dbReference>
<reference evidence="3 4" key="1">
    <citation type="journal article" date="2021" name="Genome Biol.">
        <title>AFLAP: assembly-free linkage analysis pipeline using k-mers from genome sequencing data.</title>
        <authorList>
            <person name="Fletcher K."/>
            <person name="Zhang L."/>
            <person name="Gil J."/>
            <person name="Han R."/>
            <person name="Cavanaugh K."/>
            <person name="Michelmore R."/>
        </authorList>
    </citation>
    <scope>NUCLEOTIDE SEQUENCE [LARGE SCALE GENOMIC DNA]</scope>
    <source>
        <strain evidence="3 4">SF5</strain>
    </source>
</reference>
<dbReference type="Proteomes" id="UP000294530">
    <property type="component" value="Unassembled WGS sequence"/>
</dbReference>
<dbReference type="OrthoDB" id="123249at2759"/>
<dbReference type="GO" id="GO:0004674">
    <property type="term" value="F:protein serine/threonine kinase activity"/>
    <property type="evidence" value="ECO:0007669"/>
    <property type="project" value="TreeGrafter"/>
</dbReference>
<accession>A0A976IC25</accession>
<dbReference type="Pfam" id="PF07714">
    <property type="entry name" value="PK_Tyr_Ser-Thr"/>
    <property type="match status" value="1"/>
</dbReference>
<organism evidence="3 4">
    <name type="scientific">Bremia lactucae</name>
    <name type="common">Lettuce downy mildew</name>
    <dbReference type="NCBI Taxonomy" id="4779"/>
    <lineage>
        <taxon>Eukaryota</taxon>
        <taxon>Sar</taxon>
        <taxon>Stramenopiles</taxon>
        <taxon>Oomycota</taxon>
        <taxon>Peronosporomycetes</taxon>
        <taxon>Peronosporales</taxon>
        <taxon>Peronosporaceae</taxon>
        <taxon>Bremia</taxon>
    </lineage>
</organism>
<dbReference type="Gene3D" id="1.10.510.10">
    <property type="entry name" value="Transferase(Phosphotransferase) domain 1"/>
    <property type="match status" value="1"/>
</dbReference>
<dbReference type="InterPro" id="IPR051681">
    <property type="entry name" value="Ser/Thr_Kinases-Pseudokinases"/>
</dbReference>
<dbReference type="SUPFAM" id="SSF56112">
    <property type="entry name" value="Protein kinase-like (PK-like)"/>
    <property type="match status" value="1"/>
</dbReference>
<evidence type="ECO:0000313" key="3">
    <source>
        <dbReference type="EMBL" id="TDH66121.1"/>
    </source>
</evidence>
<dbReference type="EMBL" id="SHOA02000203">
    <property type="protein sequence ID" value="TDH66121.1"/>
    <property type="molecule type" value="Genomic_DNA"/>
</dbReference>
<comment type="caution">
    <text evidence="3">The sequence shown here is derived from an EMBL/GenBank/DDBJ whole genome shotgun (WGS) entry which is preliminary data.</text>
</comment>
<dbReference type="RefSeq" id="XP_067815620.1">
    <property type="nucleotide sequence ID" value="XM_067959611.1"/>
</dbReference>
<dbReference type="GO" id="GO:0005524">
    <property type="term" value="F:ATP binding"/>
    <property type="evidence" value="ECO:0007669"/>
    <property type="project" value="InterPro"/>
</dbReference>
<dbReference type="KEGG" id="blac:94345282"/>
<dbReference type="AlphaFoldDB" id="A0A976IC25"/>
<evidence type="ECO:0000256" key="1">
    <source>
        <dbReference type="SAM" id="Phobius"/>
    </source>
</evidence>
<evidence type="ECO:0000259" key="2">
    <source>
        <dbReference type="PROSITE" id="PS50011"/>
    </source>
</evidence>
<keyword evidence="1" id="KW-1133">Transmembrane helix</keyword>
<dbReference type="InterPro" id="IPR011009">
    <property type="entry name" value="Kinase-like_dom_sf"/>
</dbReference>
<sequence length="397" mass="44069">MPQGLKRILTTPHERILTTTLNVSASSFNTTTPNPSVHFSPPSSTFNESTRLDETTGLAIGSGLLFVVILLVLLVVYFKRQRHRNSNPELSDTTTSTQHVRTPATFDLPTRNTNSSWISFGSRISCFQQDHDSALAPWKHPSIQHARVSIRDLALDELIARGRTSEVYRGYLGEQLVAIKKPLPHWLRNPTNLTLLFKRLQVLASPSVAHPHLVSFLGVSWRSLAYVCLVSEFMAGGDLWSCLSIRRHTLNKHDPFQERGFGRTKLAIISHVASALSFLHTQGLVHGAVRSRNVLLDEGYHAKLTGYHGTWTHSIKYPMSAVANRKSCTMELSGPFLVSTKSCHQVSKFATNLPVGTRISKAMARLGATCVALDASKRPSATHVSAELHKLLQQFDR</sequence>
<keyword evidence="1" id="KW-0812">Transmembrane</keyword>
<gene>
    <name evidence="3" type="ORF">CCR75_001508</name>
</gene>
<protein>
    <recommendedName>
        <fullName evidence="2">Protein kinase domain-containing protein</fullName>
    </recommendedName>
</protein>
<keyword evidence="4" id="KW-1185">Reference proteome</keyword>
<evidence type="ECO:0000313" key="4">
    <source>
        <dbReference type="Proteomes" id="UP000294530"/>
    </source>
</evidence>
<feature type="transmembrane region" description="Helical" evidence="1">
    <location>
        <begin position="58"/>
        <end position="78"/>
    </location>
</feature>
<dbReference type="PANTHER" id="PTHR44329:SF214">
    <property type="entry name" value="PROTEIN KINASE DOMAIN-CONTAINING PROTEIN"/>
    <property type="match status" value="1"/>
</dbReference>
<name>A0A976IC25_BRELC</name>
<dbReference type="InterPro" id="IPR000719">
    <property type="entry name" value="Prot_kinase_dom"/>
</dbReference>